<dbReference type="AlphaFoldDB" id="A0AAC9LLP8"/>
<dbReference type="KEGG" id="lvn:BWR22_10805"/>
<evidence type="ECO:0000256" key="1">
    <source>
        <dbReference type="SAM" id="SignalP"/>
    </source>
</evidence>
<evidence type="ECO:0000313" key="2">
    <source>
        <dbReference type="EMBL" id="APY00780.1"/>
    </source>
</evidence>
<feature type="signal peptide" evidence="1">
    <location>
        <begin position="1"/>
        <end position="22"/>
    </location>
</feature>
<evidence type="ECO:0000313" key="3">
    <source>
        <dbReference type="Proteomes" id="UP000187506"/>
    </source>
</evidence>
<accession>A0AAC9LLP8</accession>
<reference evidence="2 3" key="1">
    <citation type="submission" date="2017-01" db="EMBL/GenBank/DDBJ databases">
        <title>Complete genome of Lacinutrix venerupis DOK2-8 isolated from seawater in Dokdo.</title>
        <authorList>
            <person name="Chi W.-J."/>
            <person name="Kim J.H."/>
        </authorList>
    </citation>
    <scope>NUCLEOTIDE SEQUENCE [LARGE SCALE GENOMIC DNA]</scope>
    <source>
        <strain evidence="2 3">DOK2-8</strain>
    </source>
</reference>
<dbReference type="Pfam" id="PF08757">
    <property type="entry name" value="CotH"/>
    <property type="match status" value="1"/>
</dbReference>
<organism evidence="2 3">
    <name type="scientific">Lacinutrix venerupis</name>
    <dbReference type="NCBI Taxonomy" id="1486034"/>
    <lineage>
        <taxon>Bacteria</taxon>
        <taxon>Pseudomonadati</taxon>
        <taxon>Bacteroidota</taxon>
        <taxon>Flavobacteriia</taxon>
        <taxon>Flavobacteriales</taxon>
        <taxon>Flavobacteriaceae</taxon>
        <taxon>Lacinutrix</taxon>
    </lineage>
</organism>
<keyword evidence="3" id="KW-1185">Reference proteome</keyword>
<sequence length="485" mass="56943">MKYLSQLTLISFILLFLTQCSAQDVVTADQGSFGVDKKNKIIVWHQQNLDAILSKNKNIVSINFNEDFSLKNTSKKLSYNEGISVTNGDDYTLYISKIPLIHITIDTENMTNESKIAGNFTYYNNKEFIESVMGVRYRGNLSLSFPKKSFDIEFWTDKTSQEKKDLKFNGMRSDDDWILDGMYNEPLRLRSDVATNLWLDIQKPYYLDKEPEAKNGFEVKYVELFKNNEYYGIYQFSESVDRKQLQIKKSEGNVVNGELYKANSYDGGPDFTKAPEKFNNLFPHWSGWRTEYPFINYKSHFENLFELQQLVVKGTDESFSNNIANKVNIENVINYYLFVNAMRATDNLGKNYYLGKYNKNEPYFFVAWDLDGVLGIIRDGEREHVSDFVLGNGLFNRLIKLNPNNFNQKLKDRWIALRANEFSNDALLSRIDKVYNKFTKEKIYEREQLVWINKLNENTNKEHYEYLKTSLENRLTFLDNHFKSL</sequence>
<keyword evidence="2" id="KW-0167">Capsid protein</keyword>
<name>A0AAC9LLP8_9FLAO</name>
<proteinExistence type="predicted"/>
<feature type="chain" id="PRO_5042003843" evidence="1">
    <location>
        <begin position="23"/>
        <end position="485"/>
    </location>
</feature>
<dbReference type="RefSeq" id="WP_076733685.1">
    <property type="nucleotide sequence ID" value="NZ_CP019352.1"/>
</dbReference>
<dbReference type="Proteomes" id="UP000187506">
    <property type="component" value="Chromosome"/>
</dbReference>
<gene>
    <name evidence="2" type="ORF">BWR22_10805</name>
</gene>
<dbReference type="EMBL" id="CP019352">
    <property type="protein sequence ID" value="APY00780.1"/>
    <property type="molecule type" value="Genomic_DNA"/>
</dbReference>
<keyword evidence="2" id="KW-0946">Virion</keyword>
<protein>
    <submittedName>
        <fullName evidence="2">Spore coat protein CotH</fullName>
    </submittedName>
</protein>
<keyword evidence="1" id="KW-0732">Signal</keyword>
<dbReference type="InterPro" id="IPR014867">
    <property type="entry name" value="Spore_coat_CotH_CotH2/3/7"/>
</dbReference>